<dbReference type="Proteomes" id="UP000184038">
    <property type="component" value="Unassembled WGS sequence"/>
</dbReference>
<keyword evidence="2" id="KW-1185">Reference proteome</keyword>
<accession>A0A1M7NBI9</accession>
<sequence length="598" mass="71184">MNILVLGNGFDLAHGLKTSYKNFLASVEITDDLIEYDKTLRVKRWEAYDKSKIPQCLCEELNKIVKTRNHEMDELRTFHTYWRHNFWFKYFKDKPEGTWIDFERDIKEVCKNIEDVIYNDGKIRKLDEKIDVNKEFSVYLKYLKNKDEIDSFAKLINVLEEDLKHVINSLDIYINEFINNQECEEISPDIISLDIDKVISFNYSFTYLNLYNVTPNIECDYIHGKAGLQRNRDYSNLVLGYDESKEKIKEEMLATFAPFKKYYQRVLKGTGNKYVKWVDEIQKKPEQEHCVYFFGHSMDITDQDVIKALVLNNNVKTTVYFFNNQDKMAKIKNLISVLGYDDFIEYTRNRRIEFINQTRFDKKKYSQIYKSKMAVKNLYNLPYVSEWTYKSINEWFDNLDAYSSSYDIKYLYLAIDALQKFNVETNKVLKLIKICSEHWGKPCSYQEFLKDYSIYCGVDTKFENNELEILINDIYKKRVENETNGYYKFLERIKFDGRTLNSISMGTTYLIIDLRKLTKVADCFLDAFDKYLSYPQIYDDMVSLLDLVDPDLVEELFASMLNESSLADFRRTRMNILLSRHNAQCNAKKMDNKEVVKK</sequence>
<dbReference type="Pfam" id="PF14253">
    <property type="entry name" value="AbiH"/>
    <property type="match status" value="1"/>
</dbReference>
<reference evidence="1 2" key="1">
    <citation type="submission" date="2016-11" db="EMBL/GenBank/DDBJ databases">
        <authorList>
            <person name="Jaros S."/>
            <person name="Januszkiewicz K."/>
            <person name="Wedrychowicz H."/>
        </authorList>
    </citation>
    <scope>NUCLEOTIDE SEQUENCE [LARGE SCALE GENOMIC DNA]</scope>
    <source>
        <strain evidence="1 2">DSM 15930</strain>
    </source>
</reference>
<dbReference type="EMBL" id="FRCP01000026">
    <property type="protein sequence ID" value="SHN00559.1"/>
    <property type="molecule type" value="Genomic_DNA"/>
</dbReference>
<evidence type="ECO:0000313" key="1">
    <source>
        <dbReference type="EMBL" id="SHN00559.1"/>
    </source>
</evidence>
<organism evidence="1 2">
    <name type="scientific">Anaerosporobacter mobilis DSM 15930</name>
    <dbReference type="NCBI Taxonomy" id="1120996"/>
    <lineage>
        <taxon>Bacteria</taxon>
        <taxon>Bacillati</taxon>
        <taxon>Bacillota</taxon>
        <taxon>Clostridia</taxon>
        <taxon>Lachnospirales</taxon>
        <taxon>Lachnospiraceae</taxon>
        <taxon>Anaerosporobacter</taxon>
    </lineage>
</organism>
<gene>
    <name evidence="1" type="ORF">SAMN02746066_04337</name>
</gene>
<protein>
    <submittedName>
        <fullName evidence="1">Bacteriophage abortive infection AbiH</fullName>
    </submittedName>
</protein>
<dbReference type="InterPro" id="IPR025935">
    <property type="entry name" value="AbiH"/>
</dbReference>
<name>A0A1M7NBI9_9FIRM</name>
<proteinExistence type="predicted"/>
<dbReference type="RefSeq" id="WP_073291332.1">
    <property type="nucleotide sequence ID" value="NZ_FRCP01000026.1"/>
</dbReference>
<evidence type="ECO:0000313" key="2">
    <source>
        <dbReference type="Proteomes" id="UP000184038"/>
    </source>
</evidence>
<dbReference type="AlphaFoldDB" id="A0A1M7NBI9"/>